<dbReference type="InParanoid" id="B8CED0"/>
<evidence type="ECO:0000313" key="3">
    <source>
        <dbReference type="Proteomes" id="UP000001449"/>
    </source>
</evidence>
<feature type="region of interest" description="Disordered" evidence="1">
    <location>
        <begin position="153"/>
        <end position="200"/>
    </location>
</feature>
<proteinExistence type="predicted"/>
<feature type="region of interest" description="Disordered" evidence="1">
    <location>
        <begin position="222"/>
        <end position="245"/>
    </location>
</feature>
<keyword evidence="3" id="KW-1185">Reference proteome</keyword>
<dbReference type="Proteomes" id="UP000001449">
    <property type="component" value="Chromosome 17"/>
</dbReference>
<feature type="compositionally biased region" description="Low complexity" evidence="1">
    <location>
        <begin position="222"/>
        <end position="237"/>
    </location>
</feature>
<evidence type="ECO:0000256" key="1">
    <source>
        <dbReference type="SAM" id="MobiDB-lite"/>
    </source>
</evidence>
<feature type="compositionally biased region" description="Low complexity" evidence="1">
    <location>
        <begin position="62"/>
        <end position="92"/>
    </location>
</feature>
<evidence type="ECO:0000313" key="2">
    <source>
        <dbReference type="EMBL" id="EED88360.1"/>
    </source>
</evidence>
<dbReference type="RefSeq" id="XP_002294526.1">
    <property type="nucleotide sequence ID" value="XM_002294490.1"/>
</dbReference>
<dbReference type="eggNOG" id="ENOG502R1XG">
    <property type="taxonomic scope" value="Eukaryota"/>
</dbReference>
<feature type="region of interest" description="Disordered" evidence="1">
    <location>
        <begin position="40"/>
        <end position="105"/>
    </location>
</feature>
<dbReference type="AlphaFoldDB" id="B8CED0"/>
<feature type="compositionally biased region" description="Low complexity" evidence="1">
    <location>
        <begin position="177"/>
        <end position="192"/>
    </location>
</feature>
<reference evidence="2 3" key="2">
    <citation type="journal article" date="2008" name="Nature">
        <title>The Phaeodactylum genome reveals the evolutionary history of diatom genomes.</title>
        <authorList>
            <person name="Bowler C."/>
            <person name="Allen A.E."/>
            <person name="Badger J.H."/>
            <person name="Grimwood J."/>
            <person name="Jabbari K."/>
            <person name="Kuo A."/>
            <person name="Maheswari U."/>
            <person name="Martens C."/>
            <person name="Maumus F."/>
            <person name="Otillar R.P."/>
            <person name="Rayko E."/>
            <person name="Salamov A."/>
            <person name="Vandepoele K."/>
            <person name="Beszteri B."/>
            <person name="Gruber A."/>
            <person name="Heijde M."/>
            <person name="Katinka M."/>
            <person name="Mock T."/>
            <person name="Valentin K."/>
            <person name="Verret F."/>
            <person name="Berges J.A."/>
            <person name="Brownlee C."/>
            <person name="Cadoret J.P."/>
            <person name="Chiovitti A."/>
            <person name="Choi C.J."/>
            <person name="Coesel S."/>
            <person name="De Martino A."/>
            <person name="Detter J.C."/>
            <person name="Durkin C."/>
            <person name="Falciatore A."/>
            <person name="Fournet J."/>
            <person name="Haruta M."/>
            <person name="Huysman M.J."/>
            <person name="Jenkins B.D."/>
            <person name="Jiroutova K."/>
            <person name="Jorgensen R.E."/>
            <person name="Joubert Y."/>
            <person name="Kaplan A."/>
            <person name="Kroger N."/>
            <person name="Kroth P.G."/>
            <person name="La Roche J."/>
            <person name="Lindquist E."/>
            <person name="Lommer M."/>
            <person name="Martin-Jezequel V."/>
            <person name="Lopez P.J."/>
            <person name="Lucas S."/>
            <person name="Mangogna M."/>
            <person name="McGinnis K."/>
            <person name="Medlin L.K."/>
            <person name="Montsant A."/>
            <person name="Oudot-Le Secq M.P."/>
            <person name="Napoli C."/>
            <person name="Obornik M."/>
            <person name="Parker M.S."/>
            <person name="Petit J.L."/>
            <person name="Porcel B.M."/>
            <person name="Poulsen N."/>
            <person name="Robison M."/>
            <person name="Rychlewski L."/>
            <person name="Rynearson T.A."/>
            <person name="Schmutz J."/>
            <person name="Shapiro H."/>
            <person name="Siaut M."/>
            <person name="Stanley M."/>
            <person name="Sussman M.R."/>
            <person name="Taylor A.R."/>
            <person name="Vardi A."/>
            <person name="von Dassow P."/>
            <person name="Vyverman W."/>
            <person name="Willis A."/>
            <person name="Wyrwicz L.S."/>
            <person name="Rokhsar D.S."/>
            <person name="Weissenbach J."/>
            <person name="Armbrust E.V."/>
            <person name="Green B.R."/>
            <person name="Van de Peer Y."/>
            <person name="Grigoriev I.V."/>
        </authorList>
    </citation>
    <scope>NUCLEOTIDE SEQUENCE [LARGE SCALE GENOMIC DNA]</scope>
    <source>
        <strain evidence="2 3">CCMP1335</strain>
    </source>
</reference>
<dbReference type="HOGENOM" id="CLU_526305_0_0_1"/>
<dbReference type="KEGG" id="tps:THAPSDRAFT_10732"/>
<protein>
    <submittedName>
        <fullName evidence="2">Uncharacterized protein</fullName>
    </submittedName>
</protein>
<feature type="compositionally biased region" description="Gly residues" evidence="1">
    <location>
        <begin position="52"/>
        <end position="61"/>
    </location>
</feature>
<dbReference type="GeneID" id="7453085"/>
<dbReference type="PaxDb" id="35128-Thaps10732"/>
<gene>
    <name evidence="2" type="ORF">THAPSDRAFT_10732</name>
</gene>
<name>B8CED0_THAPS</name>
<dbReference type="EMBL" id="CM000651">
    <property type="protein sequence ID" value="EED88360.1"/>
    <property type="molecule type" value="Genomic_DNA"/>
</dbReference>
<organism evidence="2 3">
    <name type="scientific">Thalassiosira pseudonana</name>
    <name type="common">Marine diatom</name>
    <name type="synonym">Cyclotella nana</name>
    <dbReference type="NCBI Taxonomy" id="35128"/>
    <lineage>
        <taxon>Eukaryota</taxon>
        <taxon>Sar</taxon>
        <taxon>Stramenopiles</taxon>
        <taxon>Ochrophyta</taxon>
        <taxon>Bacillariophyta</taxon>
        <taxon>Coscinodiscophyceae</taxon>
        <taxon>Thalassiosirophycidae</taxon>
        <taxon>Thalassiosirales</taxon>
        <taxon>Thalassiosiraceae</taxon>
        <taxon>Thalassiosira</taxon>
    </lineage>
</organism>
<reference evidence="2 3" key="1">
    <citation type="journal article" date="2004" name="Science">
        <title>The genome of the diatom Thalassiosira pseudonana: ecology, evolution, and metabolism.</title>
        <authorList>
            <person name="Armbrust E.V."/>
            <person name="Berges J.A."/>
            <person name="Bowler C."/>
            <person name="Green B.R."/>
            <person name="Martinez D."/>
            <person name="Putnam N.H."/>
            <person name="Zhou S."/>
            <person name="Allen A.E."/>
            <person name="Apt K.E."/>
            <person name="Bechner M."/>
            <person name="Brzezinski M.A."/>
            <person name="Chaal B.K."/>
            <person name="Chiovitti A."/>
            <person name="Davis A.K."/>
            <person name="Demarest M.S."/>
            <person name="Detter J.C."/>
            <person name="Glavina T."/>
            <person name="Goodstein D."/>
            <person name="Hadi M.Z."/>
            <person name="Hellsten U."/>
            <person name="Hildebrand M."/>
            <person name="Jenkins B.D."/>
            <person name="Jurka J."/>
            <person name="Kapitonov V.V."/>
            <person name="Kroger N."/>
            <person name="Lau W.W."/>
            <person name="Lane T.W."/>
            <person name="Larimer F.W."/>
            <person name="Lippmeier J.C."/>
            <person name="Lucas S."/>
            <person name="Medina M."/>
            <person name="Montsant A."/>
            <person name="Obornik M."/>
            <person name="Parker M.S."/>
            <person name="Palenik B."/>
            <person name="Pazour G.J."/>
            <person name="Richardson P.M."/>
            <person name="Rynearson T.A."/>
            <person name="Saito M.A."/>
            <person name="Schwartz D.C."/>
            <person name="Thamatrakoln K."/>
            <person name="Valentin K."/>
            <person name="Vardi A."/>
            <person name="Wilkerson F.P."/>
            <person name="Rokhsar D.S."/>
        </authorList>
    </citation>
    <scope>NUCLEOTIDE SEQUENCE [LARGE SCALE GENOMIC DNA]</scope>
    <source>
        <strain evidence="2 3">CCMP1335</strain>
    </source>
</reference>
<accession>B8CED0</accession>
<sequence length="518" mass="56042">MVSSSSSTTTKALSFTIMCYAVTSPNNNDKADAFSLVQNAAASSKRERDDANGGGGSGGRSGSSAGRVATGVSTSRRAAAASSSVASNNSNAHNPFRGSLSTDQRRRRSLGNRFKQQLQQKSGDHYQYHQQQQQGDDFALRMGMHDELECDATDDVVDGNDPHDSSDMCSTDCNSATSTTSSSGERQQSESSVDQHHSNTNVHERRKFLHTLVTSTAAFATASTATTTTSSSSFTTSPLSPEPANAYETTFPIELTSTTANSNEETSSNSITKLQEERLSIQRSKIAQTQSELSSDPLGLGINPLSANGVLTIGGASLWALALWFISGSRSNALVTPLANVLYDESKEEWLQDRNEGYFGEVPLSLMVILSTVFLMVGIVADRAVYFLADGDAEVSLQLAGVTAISGLFWELGRVASGEKDPTRQESDRDELISTEFDEFASKRIVVKRGSCHRSDVISAFRRFNAKYRTADNEEYPLADIEIERILRKWNREKGSGSEMSSAGFFVGIVVEDPLNPR</sequence>
<feature type="compositionally biased region" description="Polar residues" evidence="1">
    <location>
        <begin position="167"/>
        <end position="176"/>
    </location>
</feature>